<proteinExistence type="predicted"/>
<gene>
    <name evidence="4" type="ORF">LCGC14_1711320</name>
</gene>
<dbReference type="Pfam" id="PF05063">
    <property type="entry name" value="MT-A70"/>
    <property type="match status" value="1"/>
</dbReference>
<dbReference type="EMBL" id="LAZR01015265">
    <property type="protein sequence ID" value="KKM13916.1"/>
    <property type="molecule type" value="Genomic_DNA"/>
</dbReference>
<dbReference type="AlphaFoldDB" id="A0A0F9HEP7"/>
<dbReference type="SUPFAM" id="SSF53335">
    <property type="entry name" value="S-adenosyl-L-methionine-dependent methyltransferases"/>
    <property type="match status" value="1"/>
</dbReference>
<comment type="caution">
    <text evidence="4">The sequence shown here is derived from an EMBL/GenBank/DDBJ whole genome shotgun (WGS) entry which is preliminary data.</text>
</comment>
<dbReference type="PANTHER" id="PTHR12829">
    <property type="entry name" value="N6-ADENOSINE-METHYLTRANSFERASE"/>
    <property type="match status" value="1"/>
</dbReference>
<evidence type="ECO:0000256" key="3">
    <source>
        <dbReference type="ARBA" id="ARBA00022691"/>
    </source>
</evidence>
<dbReference type="PANTHER" id="PTHR12829:SF7">
    <property type="entry name" value="N6-ADENOSINE-METHYLTRANSFERASE CATALYTIC SUBUNIT"/>
    <property type="match status" value="1"/>
</dbReference>
<sequence length="207" mass="23729">MPKYRTIVVDPPWAFDQTWATNGKPFLFYGAEGVEPPKRKAPGTIQPRGAVAKYSVMSIAEIAATPVGEWAENENAHMYIWTTNTFMVEAHELMKGWGFRQKTILTWVKPKLGMGTYYRNNTEHVLFGVRPKSPVLRKDVRPAFSAEQGRHSEKPAAFYDIVQSMSPPPYLDVFARRNRFGWDAFGDECFTPPDLQKYLPEHEKMVQ</sequence>
<keyword evidence="2" id="KW-0808">Transferase</keyword>
<evidence type="ECO:0008006" key="5">
    <source>
        <dbReference type="Google" id="ProtNLM"/>
    </source>
</evidence>
<dbReference type="GO" id="GO:0032259">
    <property type="term" value="P:methylation"/>
    <property type="evidence" value="ECO:0007669"/>
    <property type="project" value="UniProtKB-KW"/>
</dbReference>
<dbReference type="GO" id="GO:0001734">
    <property type="term" value="F:mRNA m(6)A methyltransferase activity"/>
    <property type="evidence" value="ECO:0007669"/>
    <property type="project" value="UniProtKB-ARBA"/>
</dbReference>
<organism evidence="4">
    <name type="scientific">marine sediment metagenome</name>
    <dbReference type="NCBI Taxonomy" id="412755"/>
    <lineage>
        <taxon>unclassified sequences</taxon>
        <taxon>metagenomes</taxon>
        <taxon>ecological metagenomes</taxon>
    </lineage>
</organism>
<keyword evidence="1" id="KW-0489">Methyltransferase</keyword>
<evidence type="ECO:0000256" key="2">
    <source>
        <dbReference type="ARBA" id="ARBA00022679"/>
    </source>
</evidence>
<accession>A0A0F9HEP7</accession>
<name>A0A0F9HEP7_9ZZZZ</name>
<keyword evidence="3" id="KW-0949">S-adenosyl-L-methionine</keyword>
<evidence type="ECO:0000256" key="1">
    <source>
        <dbReference type="ARBA" id="ARBA00022603"/>
    </source>
</evidence>
<protein>
    <recommendedName>
        <fullName evidence="5">DNA methylase N-4/N-6 domain-containing protein</fullName>
    </recommendedName>
</protein>
<evidence type="ECO:0000313" key="4">
    <source>
        <dbReference type="EMBL" id="KKM13916.1"/>
    </source>
</evidence>
<dbReference type="InterPro" id="IPR007757">
    <property type="entry name" value="MT-A70-like"/>
</dbReference>
<dbReference type="PROSITE" id="PS51143">
    <property type="entry name" value="MT_A70"/>
    <property type="match status" value="1"/>
</dbReference>
<reference evidence="4" key="1">
    <citation type="journal article" date="2015" name="Nature">
        <title>Complex archaea that bridge the gap between prokaryotes and eukaryotes.</title>
        <authorList>
            <person name="Spang A."/>
            <person name="Saw J.H."/>
            <person name="Jorgensen S.L."/>
            <person name="Zaremba-Niedzwiedzka K."/>
            <person name="Martijn J."/>
            <person name="Lind A.E."/>
            <person name="van Eijk R."/>
            <person name="Schleper C."/>
            <person name="Guy L."/>
            <person name="Ettema T.J."/>
        </authorList>
    </citation>
    <scope>NUCLEOTIDE SEQUENCE</scope>
</reference>
<dbReference type="InterPro" id="IPR029063">
    <property type="entry name" value="SAM-dependent_MTases_sf"/>
</dbReference>